<evidence type="ECO:0000313" key="2">
    <source>
        <dbReference type="EMBL" id="KAH3777295.1"/>
    </source>
</evidence>
<dbReference type="Proteomes" id="UP000828390">
    <property type="component" value="Unassembled WGS sequence"/>
</dbReference>
<protein>
    <submittedName>
        <fullName evidence="2">Uncharacterized protein</fullName>
    </submittedName>
</protein>
<evidence type="ECO:0000313" key="3">
    <source>
        <dbReference type="Proteomes" id="UP000828390"/>
    </source>
</evidence>
<name>A0A9D4EDD9_DREPO</name>
<reference evidence="2" key="1">
    <citation type="journal article" date="2019" name="bioRxiv">
        <title>The Genome of the Zebra Mussel, Dreissena polymorpha: A Resource for Invasive Species Research.</title>
        <authorList>
            <person name="McCartney M.A."/>
            <person name="Auch B."/>
            <person name="Kono T."/>
            <person name="Mallez S."/>
            <person name="Zhang Y."/>
            <person name="Obille A."/>
            <person name="Becker A."/>
            <person name="Abrahante J.E."/>
            <person name="Garbe J."/>
            <person name="Badalamenti J.P."/>
            <person name="Herman A."/>
            <person name="Mangelson H."/>
            <person name="Liachko I."/>
            <person name="Sullivan S."/>
            <person name="Sone E.D."/>
            <person name="Koren S."/>
            <person name="Silverstein K.A.T."/>
            <person name="Beckman K.B."/>
            <person name="Gohl D.M."/>
        </authorList>
    </citation>
    <scope>NUCLEOTIDE SEQUENCE</scope>
    <source>
        <strain evidence="2">Duluth1</strain>
        <tissue evidence="2">Whole animal</tissue>
    </source>
</reference>
<reference evidence="2" key="2">
    <citation type="submission" date="2020-11" db="EMBL/GenBank/DDBJ databases">
        <authorList>
            <person name="McCartney M.A."/>
            <person name="Auch B."/>
            <person name="Kono T."/>
            <person name="Mallez S."/>
            <person name="Becker A."/>
            <person name="Gohl D.M."/>
            <person name="Silverstein K.A.T."/>
            <person name="Koren S."/>
            <person name="Bechman K.B."/>
            <person name="Herman A."/>
            <person name="Abrahante J.E."/>
            <person name="Garbe J."/>
        </authorList>
    </citation>
    <scope>NUCLEOTIDE SEQUENCE</scope>
    <source>
        <strain evidence="2">Duluth1</strain>
        <tissue evidence="2">Whole animal</tissue>
    </source>
</reference>
<feature type="compositionally biased region" description="Basic and acidic residues" evidence="1">
    <location>
        <begin position="273"/>
        <end position="283"/>
    </location>
</feature>
<feature type="compositionally biased region" description="Polar residues" evidence="1">
    <location>
        <begin position="302"/>
        <end position="349"/>
    </location>
</feature>
<feature type="region of interest" description="Disordered" evidence="1">
    <location>
        <begin position="260"/>
        <end position="383"/>
    </location>
</feature>
<sequence>MILQQYKRFTALCPPFEEDCIRCVHQGTDATMHMFLATSMLLNLPIKVMYPAVNSANTYIFKTLNTLIRPKFADPKQGNPTLLWTSMSVSTKPPTDVEPWVANHVVPLVDNVKQGEIYSITHFRRLKESQDKPHSFKSENRYDVLQHEVIEMHDEDTEKGSPHLLTMERTKIASSTRKRTFNTQKPKIKNGHVNHAHRHIDELRTTQNQTHKETKYVYVTATNIRDHGYAITTGVRQSGNTQLQSEPFLNEAVEYTPDRIGTRSISEITDQLTEDKMRTDEHPTNTSETYTLTEDTSISDEPPTNTSEIDTLTKDTSISNEPPTNTSEIDTLTENTSISDEPLTNTSEIDTLIEDTSISDEPPTNTSETDTQTEEKRISDEPPTKTLETEILTEDAINTDDTHETDEVSTFINGPLDKFLDINDVIRIFSGPFAILGEIPTGRKDGHYFIINNGNYNERRLAGKQFKILG</sequence>
<keyword evidence="3" id="KW-1185">Reference proteome</keyword>
<feature type="compositionally biased region" description="Polar residues" evidence="1">
    <location>
        <begin position="284"/>
        <end position="296"/>
    </location>
</feature>
<accession>A0A9D4EDD9</accession>
<proteinExistence type="predicted"/>
<dbReference type="EMBL" id="JAIWYP010000009">
    <property type="protein sequence ID" value="KAH3777295.1"/>
    <property type="molecule type" value="Genomic_DNA"/>
</dbReference>
<organism evidence="2 3">
    <name type="scientific">Dreissena polymorpha</name>
    <name type="common">Zebra mussel</name>
    <name type="synonym">Mytilus polymorpha</name>
    <dbReference type="NCBI Taxonomy" id="45954"/>
    <lineage>
        <taxon>Eukaryota</taxon>
        <taxon>Metazoa</taxon>
        <taxon>Spiralia</taxon>
        <taxon>Lophotrochozoa</taxon>
        <taxon>Mollusca</taxon>
        <taxon>Bivalvia</taxon>
        <taxon>Autobranchia</taxon>
        <taxon>Heteroconchia</taxon>
        <taxon>Euheterodonta</taxon>
        <taxon>Imparidentia</taxon>
        <taxon>Neoheterodontei</taxon>
        <taxon>Myida</taxon>
        <taxon>Dreissenoidea</taxon>
        <taxon>Dreissenidae</taxon>
        <taxon>Dreissena</taxon>
    </lineage>
</organism>
<comment type="caution">
    <text evidence="2">The sequence shown here is derived from an EMBL/GenBank/DDBJ whole genome shotgun (WGS) entry which is preliminary data.</text>
</comment>
<evidence type="ECO:0000256" key="1">
    <source>
        <dbReference type="SAM" id="MobiDB-lite"/>
    </source>
</evidence>
<feature type="compositionally biased region" description="Basic and acidic residues" evidence="1">
    <location>
        <begin position="373"/>
        <end position="383"/>
    </location>
</feature>
<gene>
    <name evidence="2" type="ORF">DPMN_178735</name>
</gene>
<dbReference type="AlphaFoldDB" id="A0A9D4EDD9"/>